<gene>
    <name evidence="2" type="ORF">NAEGRDRAFT_58807</name>
</gene>
<proteinExistence type="inferred from homology"/>
<dbReference type="RefSeq" id="XP_002674110.1">
    <property type="nucleotide sequence ID" value="XM_002674064.1"/>
</dbReference>
<comment type="similarity">
    <text evidence="1">Belongs to the CDC123 family.</text>
</comment>
<dbReference type="GeneID" id="8850721"/>
<dbReference type="AlphaFoldDB" id="D2VP40"/>
<dbReference type="Pfam" id="PF07065">
    <property type="entry name" value="D123"/>
    <property type="match status" value="1"/>
</dbReference>
<dbReference type="STRING" id="5762.D2VP40"/>
<accession>D2VP40</accession>
<dbReference type="InterPro" id="IPR009772">
    <property type="entry name" value="CDC123"/>
</dbReference>
<dbReference type="eggNOG" id="ENOG502SQNM">
    <property type="taxonomic scope" value="Eukaryota"/>
</dbReference>
<dbReference type="KEGG" id="ngr:NAEGRDRAFT_58807"/>
<name>D2VP40_NAEGR</name>
<dbReference type="GO" id="GO:0005737">
    <property type="term" value="C:cytoplasm"/>
    <property type="evidence" value="ECO:0007669"/>
    <property type="project" value="TreeGrafter"/>
</dbReference>
<dbReference type="PANTHER" id="PTHR15323">
    <property type="entry name" value="D123 PROTEIN"/>
    <property type="match status" value="1"/>
</dbReference>
<sequence length="952" mass="111528">MSQQPSFYSSPFLLSDDQIRELGVADHQIEQYRRKHYQNCFGIESWCTAELEPFTFKTRSVDLSYQEALALISLFKVNAKTYEKTTSLTSEEVVLLENVEKRIDECLAAHTEFNDGAFVKLNTRSPKDVPWKCHNDESYQNQLNKEVERVSDRTPNNICVAFLKAMNKSMKINSGKSAMELLGRSQRIYEDLQKNTGFGEKLYESKIILREWNEEMIELPQFEFRCFVHEKKLNAISQYFCDFKFDDLIAQKEEILKKINEFFNGFCIERIPHPSFVVDFFVSPTKGVTIIEINPFHNGAGPPNADYDFFIIVSNELYEEMDEYYRVERDDCLSTQWYQSGRKELIETKVESLFDGFIEGYQCLYISVEGTDIELNINLYKYSVFQNKLNDNWLQSLMCIFLPEQFVWRCDFPNLHTDTKIYFRKLILSVVGEAGKHFQMARRKWGRLENENEIPNYQERKYIAHTFRDLIFGIQIASNLKIVDYGAANNTYYLIMQSFHKESSWKFFEKEYYPKYQELKDVFNEITKKDNLVTEEETKLYKSSILAYANNISNSKTLLENLRLFFSIENTLWNTTEENEYIYLRAVDESPTYSSLVQEVFYGLVLYRKNLDSPYEILCKPPLRILPYSHAQSYKNMNWKKAKCCEIYDNSIIASVYYDIVNREMKVCSQTTSNGSEIIFNRSIEELVIGFITEKNINLDKSGSLTFEISKDENMEFLLLTSFNVEKSKLSHLDIFIERTRYSPVFSKYSPLIFSNISEVKAYVNTCNPFKVKECLVYDGNGFVRVPSPQYSSILYLKENEKQSNDQESNIFELVKTCHNDHECMERIKQTFENSVHSTGLLTILEKYEILCKFFMDTFAEMAHDNGNLIDLKDFNERLSKFSWHIRFETDSISAISPFLTNLLNSQFKQANTNMPRPHNGTATTLTLLERLSTSPGKLIIKSYLAFKNNVN</sequence>
<evidence type="ECO:0000313" key="2">
    <source>
        <dbReference type="EMBL" id="EFC41366.1"/>
    </source>
</evidence>
<dbReference type="OMA" id="HFQMARR"/>
<dbReference type="PANTHER" id="PTHR15323:SF6">
    <property type="entry name" value="CELL DIVISION CYCLE PROTEIN 123 HOMOLOG"/>
    <property type="match status" value="1"/>
</dbReference>
<evidence type="ECO:0000313" key="3">
    <source>
        <dbReference type="Proteomes" id="UP000006671"/>
    </source>
</evidence>
<reference evidence="2 3" key="1">
    <citation type="journal article" date="2010" name="Cell">
        <title>The genome of Naegleria gruberi illuminates early eukaryotic versatility.</title>
        <authorList>
            <person name="Fritz-Laylin L.K."/>
            <person name="Prochnik S.E."/>
            <person name="Ginger M.L."/>
            <person name="Dacks J.B."/>
            <person name="Carpenter M.L."/>
            <person name="Field M.C."/>
            <person name="Kuo A."/>
            <person name="Paredez A."/>
            <person name="Chapman J."/>
            <person name="Pham J."/>
            <person name="Shu S."/>
            <person name="Neupane R."/>
            <person name="Cipriano M."/>
            <person name="Mancuso J."/>
            <person name="Tu H."/>
            <person name="Salamov A."/>
            <person name="Lindquist E."/>
            <person name="Shapiro H."/>
            <person name="Lucas S."/>
            <person name="Grigoriev I.V."/>
            <person name="Cande W.Z."/>
            <person name="Fulton C."/>
            <person name="Rokhsar D.S."/>
            <person name="Dawson S.C."/>
        </authorList>
    </citation>
    <scope>NUCLEOTIDE SEQUENCE [LARGE SCALE GENOMIC DNA]</scope>
    <source>
        <strain evidence="2 3">NEG-M</strain>
    </source>
</reference>
<dbReference type="InParanoid" id="D2VP40"/>
<dbReference type="VEuPathDB" id="AmoebaDB:NAEGRDRAFT_58807"/>
<dbReference type="EMBL" id="GG738886">
    <property type="protein sequence ID" value="EFC41366.1"/>
    <property type="molecule type" value="Genomic_DNA"/>
</dbReference>
<evidence type="ECO:0000256" key="1">
    <source>
        <dbReference type="ARBA" id="ARBA00011047"/>
    </source>
</evidence>
<protein>
    <submittedName>
        <fullName evidence="2">Predicted protein</fullName>
    </submittedName>
</protein>
<organism evidence="3">
    <name type="scientific">Naegleria gruberi</name>
    <name type="common">Amoeba</name>
    <dbReference type="NCBI Taxonomy" id="5762"/>
    <lineage>
        <taxon>Eukaryota</taxon>
        <taxon>Discoba</taxon>
        <taxon>Heterolobosea</taxon>
        <taxon>Tetramitia</taxon>
        <taxon>Eutetramitia</taxon>
        <taxon>Vahlkampfiidae</taxon>
        <taxon>Naegleria</taxon>
    </lineage>
</organism>
<dbReference type="OrthoDB" id="10256116at2759"/>
<keyword evidence="3" id="KW-1185">Reference proteome</keyword>
<dbReference type="Proteomes" id="UP000006671">
    <property type="component" value="Unassembled WGS sequence"/>
</dbReference>